<gene>
    <name evidence="3" type="ORF">B0I29_111150</name>
</gene>
<dbReference type="InterPro" id="IPR029058">
    <property type="entry name" value="AB_hydrolase_fold"/>
</dbReference>
<dbReference type="GO" id="GO:0016787">
    <property type="term" value="F:hydrolase activity"/>
    <property type="evidence" value="ECO:0007669"/>
    <property type="project" value="UniProtKB-KW"/>
</dbReference>
<dbReference type="Pfam" id="PF07859">
    <property type="entry name" value="Abhydrolase_3"/>
    <property type="match status" value="1"/>
</dbReference>
<dbReference type="Proteomes" id="UP000249341">
    <property type="component" value="Unassembled WGS sequence"/>
</dbReference>
<dbReference type="EMBL" id="QLMJ01000011">
    <property type="protein sequence ID" value="RAK34549.1"/>
    <property type="molecule type" value="Genomic_DNA"/>
</dbReference>
<proteinExistence type="predicted"/>
<dbReference type="SUPFAM" id="SSF53474">
    <property type="entry name" value="alpha/beta-Hydrolases"/>
    <property type="match status" value="1"/>
</dbReference>
<evidence type="ECO:0000313" key="3">
    <source>
        <dbReference type="EMBL" id="RAK34549.1"/>
    </source>
</evidence>
<sequence length="327" mass="34616">MTATGTVLGYTMKTLRRLPRPLRRAIMARAAGGDLPPVPDYVRMMEIAGDLPETGPTDAELFARFPQLAAVRVEDQAAGVPARLYRGPGEPVAGLVWVHGGAFVSGSLDMAEAHFTALALAARGFPVLSLDYRKALHGVRYPAGSDDVLTGWTWAVANADLLGVPAERLHLGGASAGANLAAGVAKRLRDGAGEAPASLQLIYPILHAELPPWESGEMEKIRKNRAAVYFSPEWVAAMSRHYCDDPADPYAFPASGDPTGLPRTLVVNCETDTLRSSGEAFAGRLREAGTDVTVHLESAAVHGCLGEPFTVAATGIIELMGANMIPR</sequence>
<dbReference type="AlphaFoldDB" id="A0A327Z874"/>
<dbReference type="OrthoDB" id="3181909at2"/>
<comment type="caution">
    <text evidence="3">The sequence shown here is derived from an EMBL/GenBank/DDBJ whole genome shotgun (WGS) entry which is preliminary data.</text>
</comment>
<feature type="domain" description="Alpha/beta hydrolase fold-3" evidence="2">
    <location>
        <begin position="95"/>
        <end position="305"/>
    </location>
</feature>
<reference evidence="3 4" key="1">
    <citation type="submission" date="2018-06" db="EMBL/GenBank/DDBJ databases">
        <title>Genomic Encyclopedia of Type Strains, Phase III (KMG-III): the genomes of soil and plant-associated and newly described type strains.</title>
        <authorList>
            <person name="Whitman W."/>
        </authorList>
    </citation>
    <scope>NUCLEOTIDE SEQUENCE [LARGE SCALE GENOMIC DNA]</scope>
    <source>
        <strain evidence="3 4">CGMCC 4.7090</strain>
    </source>
</reference>
<evidence type="ECO:0000256" key="1">
    <source>
        <dbReference type="ARBA" id="ARBA00022801"/>
    </source>
</evidence>
<dbReference type="RefSeq" id="WP_111651329.1">
    <property type="nucleotide sequence ID" value="NZ_JACHWI010000011.1"/>
</dbReference>
<keyword evidence="4" id="KW-1185">Reference proteome</keyword>
<evidence type="ECO:0000313" key="4">
    <source>
        <dbReference type="Proteomes" id="UP000249341"/>
    </source>
</evidence>
<protein>
    <submittedName>
        <fullName evidence="3">Acetyl esterase/lipase</fullName>
    </submittedName>
</protein>
<organism evidence="3 4">
    <name type="scientific">Actinoplanes lutulentus</name>
    <dbReference type="NCBI Taxonomy" id="1287878"/>
    <lineage>
        <taxon>Bacteria</taxon>
        <taxon>Bacillati</taxon>
        <taxon>Actinomycetota</taxon>
        <taxon>Actinomycetes</taxon>
        <taxon>Micromonosporales</taxon>
        <taxon>Micromonosporaceae</taxon>
        <taxon>Actinoplanes</taxon>
    </lineage>
</organism>
<dbReference type="PANTHER" id="PTHR48081">
    <property type="entry name" value="AB HYDROLASE SUPERFAMILY PROTEIN C4A8.06C"/>
    <property type="match status" value="1"/>
</dbReference>
<dbReference type="PANTHER" id="PTHR48081:SF8">
    <property type="entry name" value="ALPHA_BETA HYDROLASE FOLD-3 DOMAIN-CONTAINING PROTEIN-RELATED"/>
    <property type="match status" value="1"/>
</dbReference>
<dbReference type="Gene3D" id="3.40.50.1820">
    <property type="entry name" value="alpha/beta hydrolase"/>
    <property type="match status" value="1"/>
</dbReference>
<evidence type="ECO:0000259" key="2">
    <source>
        <dbReference type="Pfam" id="PF07859"/>
    </source>
</evidence>
<accession>A0A327Z874</accession>
<dbReference type="InterPro" id="IPR050300">
    <property type="entry name" value="GDXG_lipolytic_enzyme"/>
</dbReference>
<keyword evidence="1" id="KW-0378">Hydrolase</keyword>
<dbReference type="InterPro" id="IPR013094">
    <property type="entry name" value="AB_hydrolase_3"/>
</dbReference>
<name>A0A327Z874_9ACTN</name>